<sequence length="40" mass="3827">MLRALVCPPAAVGTAAAAEGDPALDEQPGGPGDLLNLLAA</sequence>
<name>A0ABT7MKC8_9PSEU</name>
<dbReference type="Proteomes" id="UP001231924">
    <property type="component" value="Unassembled WGS sequence"/>
</dbReference>
<dbReference type="RefSeq" id="WP_286057049.1">
    <property type="nucleotide sequence ID" value="NZ_JASVWF010000011.1"/>
</dbReference>
<comment type="caution">
    <text evidence="1">The sequence shown here is derived from an EMBL/GenBank/DDBJ whole genome shotgun (WGS) entry which is preliminary data.</text>
</comment>
<dbReference type="EMBL" id="JASVWF010000011">
    <property type="protein sequence ID" value="MDL5160437.1"/>
    <property type="molecule type" value="Genomic_DNA"/>
</dbReference>
<evidence type="ECO:0000313" key="1">
    <source>
        <dbReference type="EMBL" id="MDL5160437.1"/>
    </source>
</evidence>
<keyword evidence="2" id="KW-1185">Reference proteome</keyword>
<gene>
    <name evidence="1" type="ORF">QRT03_31030</name>
</gene>
<proteinExistence type="predicted"/>
<reference evidence="1 2" key="1">
    <citation type="submission" date="2023-06" db="EMBL/GenBank/DDBJ databases">
        <title>Actinomycetospora Odt1-22.</title>
        <authorList>
            <person name="Supong K."/>
        </authorList>
    </citation>
    <scope>NUCLEOTIDE SEQUENCE [LARGE SCALE GENOMIC DNA]</scope>
    <source>
        <strain evidence="1 2">Odt1-22</strain>
    </source>
</reference>
<organism evidence="1 2">
    <name type="scientific">Actinomycetospora termitidis</name>
    <dbReference type="NCBI Taxonomy" id="3053470"/>
    <lineage>
        <taxon>Bacteria</taxon>
        <taxon>Bacillati</taxon>
        <taxon>Actinomycetota</taxon>
        <taxon>Actinomycetes</taxon>
        <taxon>Pseudonocardiales</taxon>
        <taxon>Pseudonocardiaceae</taxon>
        <taxon>Actinomycetospora</taxon>
    </lineage>
</organism>
<accession>A0ABT7MKC8</accession>
<evidence type="ECO:0000313" key="2">
    <source>
        <dbReference type="Proteomes" id="UP001231924"/>
    </source>
</evidence>
<protein>
    <submittedName>
        <fullName evidence="1">Uncharacterized protein</fullName>
    </submittedName>
</protein>